<evidence type="ECO:0000256" key="9">
    <source>
        <dbReference type="ARBA" id="ARBA00023136"/>
    </source>
</evidence>
<keyword evidence="10 14" id="KW-0675">Receptor</keyword>
<keyword evidence="3" id="KW-1003">Cell membrane</keyword>
<evidence type="ECO:0000259" key="13">
    <source>
        <dbReference type="Pfam" id="PF08263"/>
    </source>
</evidence>
<dbReference type="GO" id="GO:0051707">
    <property type="term" value="P:response to other organism"/>
    <property type="evidence" value="ECO:0007669"/>
    <property type="project" value="UniProtKB-ARBA"/>
</dbReference>
<dbReference type="FunFam" id="3.80.10.10:FF:000111">
    <property type="entry name" value="LRR receptor-like serine/threonine-protein kinase ERECTA"/>
    <property type="match status" value="1"/>
</dbReference>
<evidence type="ECO:0000256" key="3">
    <source>
        <dbReference type="ARBA" id="ARBA00022475"/>
    </source>
</evidence>
<dbReference type="Gene3D" id="3.80.10.10">
    <property type="entry name" value="Ribonuclease Inhibitor"/>
    <property type="match status" value="6"/>
</dbReference>
<dbReference type="SUPFAM" id="SSF52058">
    <property type="entry name" value="L domain-like"/>
    <property type="match status" value="5"/>
</dbReference>
<dbReference type="PANTHER" id="PTHR48063">
    <property type="entry name" value="LRR RECEPTOR-LIKE KINASE"/>
    <property type="match status" value="1"/>
</dbReference>
<keyword evidence="11" id="KW-0325">Glycoprotein</keyword>
<reference evidence="14" key="1">
    <citation type="submission" date="2020-06" db="EMBL/GenBank/DDBJ databases">
        <authorList>
            <person name="Li T."/>
            <person name="Hu X."/>
            <person name="Zhang T."/>
            <person name="Song X."/>
            <person name="Zhang H."/>
            <person name="Dai N."/>
            <person name="Sheng W."/>
            <person name="Hou X."/>
            <person name="Wei L."/>
        </authorList>
    </citation>
    <scope>NUCLEOTIDE SEQUENCE</scope>
    <source>
        <strain evidence="14">KEN1</strain>
        <tissue evidence="14">Leaf</tissue>
    </source>
</reference>
<dbReference type="FunFam" id="3.80.10.10:FF:001347">
    <property type="entry name" value="LRR receptor-like serine/threonine-protein kinase GSO2"/>
    <property type="match status" value="1"/>
</dbReference>
<evidence type="ECO:0000256" key="11">
    <source>
        <dbReference type="ARBA" id="ARBA00023180"/>
    </source>
</evidence>
<dbReference type="InterPro" id="IPR001611">
    <property type="entry name" value="Leu-rich_rpt"/>
</dbReference>
<comment type="similarity">
    <text evidence="2">Belongs to the RLP family.</text>
</comment>
<keyword evidence="8 12" id="KW-1133">Transmembrane helix</keyword>
<dbReference type="InterPro" id="IPR013210">
    <property type="entry name" value="LRR_N_plant-typ"/>
</dbReference>
<proteinExistence type="inferred from homology"/>
<organism evidence="14">
    <name type="scientific">Sesamum latifolium</name>
    <dbReference type="NCBI Taxonomy" id="2727402"/>
    <lineage>
        <taxon>Eukaryota</taxon>
        <taxon>Viridiplantae</taxon>
        <taxon>Streptophyta</taxon>
        <taxon>Embryophyta</taxon>
        <taxon>Tracheophyta</taxon>
        <taxon>Spermatophyta</taxon>
        <taxon>Magnoliopsida</taxon>
        <taxon>eudicotyledons</taxon>
        <taxon>Gunneridae</taxon>
        <taxon>Pentapetalae</taxon>
        <taxon>asterids</taxon>
        <taxon>lamiids</taxon>
        <taxon>Lamiales</taxon>
        <taxon>Pedaliaceae</taxon>
        <taxon>Sesamum</taxon>
    </lineage>
</organism>
<comment type="subcellular location">
    <subcellularLocation>
        <location evidence="1">Cell membrane</location>
        <topology evidence="1">Single-pass type I membrane protein</topology>
    </subcellularLocation>
</comment>
<feature type="transmembrane region" description="Helical" evidence="12">
    <location>
        <begin position="1653"/>
        <end position="1674"/>
    </location>
</feature>
<evidence type="ECO:0000256" key="6">
    <source>
        <dbReference type="ARBA" id="ARBA00022729"/>
    </source>
</evidence>
<dbReference type="GO" id="GO:0006952">
    <property type="term" value="P:defense response"/>
    <property type="evidence" value="ECO:0007669"/>
    <property type="project" value="UniProtKB-ARBA"/>
</dbReference>
<dbReference type="Pfam" id="PF08263">
    <property type="entry name" value="LRRNT_2"/>
    <property type="match status" value="1"/>
</dbReference>
<evidence type="ECO:0000256" key="2">
    <source>
        <dbReference type="ARBA" id="ARBA00009592"/>
    </source>
</evidence>
<dbReference type="FunFam" id="3.80.10.10:FF:000213">
    <property type="entry name" value="Tyrosine-sulfated glycopeptide receptor 1"/>
    <property type="match status" value="1"/>
</dbReference>
<feature type="transmembrane region" description="Helical" evidence="12">
    <location>
        <begin position="12"/>
        <end position="32"/>
    </location>
</feature>
<feature type="domain" description="Leucine-rich repeat-containing N-terminal plant-type" evidence="13">
    <location>
        <begin position="51"/>
        <end position="92"/>
    </location>
</feature>
<evidence type="ECO:0000256" key="12">
    <source>
        <dbReference type="SAM" id="Phobius"/>
    </source>
</evidence>
<keyword evidence="6" id="KW-0732">Signal</keyword>
<keyword evidence="7" id="KW-0677">Repeat</keyword>
<accession>A0AAW2W9J5</accession>
<dbReference type="SMART" id="SM00369">
    <property type="entry name" value="LRR_TYP"/>
    <property type="match status" value="22"/>
</dbReference>
<keyword evidence="4" id="KW-0433">Leucine-rich repeat</keyword>
<dbReference type="PROSITE" id="PS51450">
    <property type="entry name" value="LRR"/>
    <property type="match status" value="4"/>
</dbReference>
<dbReference type="SUPFAM" id="SSF52047">
    <property type="entry name" value="RNI-like"/>
    <property type="match status" value="1"/>
</dbReference>
<dbReference type="InterPro" id="IPR046956">
    <property type="entry name" value="RLP23-like"/>
</dbReference>
<evidence type="ECO:0000256" key="1">
    <source>
        <dbReference type="ARBA" id="ARBA00004251"/>
    </source>
</evidence>
<keyword evidence="9 12" id="KW-0472">Membrane</keyword>
<dbReference type="EMBL" id="JACGWN010000008">
    <property type="protein sequence ID" value="KAL0438029.1"/>
    <property type="molecule type" value="Genomic_DNA"/>
</dbReference>
<dbReference type="InterPro" id="IPR032675">
    <property type="entry name" value="LRR_dom_sf"/>
</dbReference>
<dbReference type="SMART" id="SM00365">
    <property type="entry name" value="LRR_SD22"/>
    <property type="match status" value="9"/>
</dbReference>
<dbReference type="PANTHER" id="PTHR48063:SF98">
    <property type="entry name" value="LRR RECEPTOR-LIKE SERINE_THREONINE-PROTEIN KINASE FLS2"/>
    <property type="match status" value="1"/>
</dbReference>
<evidence type="ECO:0000256" key="7">
    <source>
        <dbReference type="ARBA" id="ARBA00022737"/>
    </source>
</evidence>
<dbReference type="GO" id="GO:0009653">
    <property type="term" value="P:anatomical structure morphogenesis"/>
    <property type="evidence" value="ECO:0007669"/>
    <property type="project" value="UniProtKB-ARBA"/>
</dbReference>
<dbReference type="GO" id="GO:0005886">
    <property type="term" value="C:plasma membrane"/>
    <property type="evidence" value="ECO:0007669"/>
    <property type="project" value="UniProtKB-SubCell"/>
</dbReference>
<reference evidence="14" key="2">
    <citation type="journal article" date="2024" name="Plant">
        <title>Genomic evolution and insights into agronomic trait innovations of Sesamum species.</title>
        <authorList>
            <person name="Miao H."/>
            <person name="Wang L."/>
            <person name="Qu L."/>
            <person name="Liu H."/>
            <person name="Sun Y."/>
            <person name="Le M."/>
            <person name="Wang Q."/>
            <person name="Wei S."/>
            <person name="Zheng Y."/>
            <person name="Lin W."/>
            <person name="Duan Y."/>
            <person name="Cao H."/>
            <person name="Xiong S."/>
            <person name="Wang X."/>
            <person name="Wei L."/>
            <person name="Li C."/>
            <person name="Ma Q."/>
            <person name="Ju M."/>
            <person name="Zhao R."/>
            <person name="Li G."/>
            <person name="Mu C."/>
            <person name="Tian Q."/>
            <person name="Mei H."/>
            <person name="Zhang T."/>
            <person name="Gao T."/>
            <person name="Zhang H."/>
        </authorList>
    </citation>
    <scope>NUCLEOTIDE SEQUENCE</scope>
    <source>
        <strain evidence="14">KEN1</strain>
    </source>
</reference>
<evidence type="ECO:0000256" key="8">
    <source>
        <dbReference type="ARBA" id="ARBA00022989"/>
    </source>
</evidence>
<dbReference type="GO" id="GO:0099402">
    <property type="term" value="P:plant organ development"/>
    <property type="evidence" value="ECO:0007669"/>
    <property type="project" value="UniProtKB-ARBA"/>
</dbReference>
<dbReference type="PRINTS" id="PR00019">
    <property type="entry name" value="LEURICHRPT"/>
</dbReference>
<evidence type="ECO:0000256" key="5">
    <source>
        <dbReference type="ARBA" id="ARBA00022692"/>
    </source>
</evidence>
<dbReference type="InterPro" id="IPR003591">
    <property type="entry name" value="Leu-rich_rpt_typical-subtyp"/>
</dbReference>
<dbReference type="SMART" id="SM00364">
    <property type="entry name" value="LRR_BAC"/>
    <property type="match status" value="8"/>
</dbReference>
<keyword evidence="5 12" id="KW-0812">Transmembrane</keyword>
<gene>
    <name evidence="14" type="ORF">Slati_2285900</name>
</gene>
<evidence type="ECO:0000313" key="14">
    <source>
        <dbReference type="EMBL" id="KAL0438029.1"/>
    </source>
</evidence>
<name>A0AAW2W9J5_9LAMI</name>
<dbReference type="FunFam" id="3.80.10.10:FF:000400">
    <property type="entry name" value="Nuclear pore complex protein NUP107"/>
    <property type="match status" value="1"/>
</dbReference>
<dbReference type="Pfam" id="PF13855">
    <property type="entry name" value="LRR_8"/>
    <property type="match status" value="3"/>
</dbReference>
<comment type="caution">
    <text evidence="14">The sequence shown here is derived from an EMBL/GenBank/DDBJ whole genome shotgun (WGS) entry which is preliminary data.</text>
</comment>
<evidence type="ECO:0000256" key="10">
    <source>
        <dbReference type="ARBA" id="ARBA00023170"/>
    </source>
</evidence>
<evidence type="ECO:0000256" key="4">
    <source>
        <dbReference type="ARBA" id="ARBA00022614"/>
    </source>
</evidence>
<protein>
    <submittedName>
        <fullName evidence="14">Receptor-like protein EIX1</fullName>
    </submittedName>
</protein>
<dbReference type="FunFam" id="3.80.10.10:FF:000095">
    <property type="entry name" value="LRR receptor-like serine/threonine-protein kinase GSO1"/>
    <property type="match status" value="2"/>
</dbReference>
<sequence length="1705" mass="189247">MNDHKGIIAIKQLQLLVLPLVSVLCMGSYAFVSASRPAGDVVEVEVRCIEREREALLKFKQGLIDEGGILSSWGGEEHDQNECCKWCGVECSETTRHVIGLQLSFGACCSSRSEIPEFIASFKKLQHLYLDHCGFSGIIPSQLGNMTNLVTLDLSWNMLEGGIPISLANLSSLHYLNLSHNQITGLMPELGDWVPPIQLDVVKLAFCHLGPHFPKWLQTQTNLSYLDLSSAGISDQVPIVSEAHFLNFQSLKVLDLSFNSLVFNSTTDWVPPFQLDVLKLASCYLGPHVPKWLQTQSNLSELDLSWAGISGQVPKWLWDLSPRLEALNLSHNQFSGSVPDLSSKFSGYPVIDISYNNFSGFLPLFHQHSAVLQLSNNMFRGSLSSICNINYGGGLLDLSYNRLSGPLPNCSSMEKVAVLNLANNQIYGKIPHSLGQSLCWLQILLLRNNNLSGELPSNLKNCYILSVLDVGGNQLTGNIPAYLGANLSSLIQVLDLSGNNISGTIPRCFNNFTSLVESKSPNSTTIDGFRAYPLHQYSSDVLSALVYWRGKEEEYNKNLGFLKLIDLSNNRIVGNIPKEFSLLRGLVSLNLSRNHLTGNIDSGIGQMEMLQALDLSRNQLSGEIPIGMAELNFLAVLDLSSNNLSGSIPSGTQLRGFNASVYAGNNGLCRPPLAACHAPNGRRTSQATDDHVWKEDNKCDKGYYISVVLGFVVGFLGVIVILDTTIESALVCWRGKEEEYKKTLRFLKLIDLSNNRFVGNIPKEFSLLRELVSLNLSRNHLTGNIDSGIGQLQGSNYHCICEKTWMICWKLPGLGHKLESTQAGLQLLTRPGMLKIDMGWLFSEMRPRIQYVYVSASQLGDGEVSKNTHRVIGLQLDGAKLREQLRGNISRSLLELHHLNRLDLSNNGFRGNGIPEFISSFKKLQHLHLMNCGLSGIIPYQLGNVSNLKTLNLRYNPGLEVDNLDWLSNLSFLSLLDLTGIKISDTNWLRGIRRLSCLKELYFGSCDIPQLTPSSLDFFVNSSSASLAILDLSGTKLNSLVFSWLVNTSTSLVRVELSDNQIDGLIPDAFGSSIFLEYLDLSGNQLRGEIPKPFSKLSRLHFLDLSHNQLSGLVPEMIGSVSLRELHLSHNKLTGLQGTSFGQLPKLEILDVSYNFLQGIVSESHFLKLHSLKVLDLSFNSLAFIVSTRVWIPPFQLNVLKLASCYLGPHFPKWVQTQRNISHLDLSSAGISDRVPKWLWDLSPRLQYLNLSRNHISGRVPDLSSKFSGFPTIDISYNNFSGLLPLFNPNSSVLQLSRNMFWGSISSICTISYTKLGLLDLSYNQLSGQLPDCWMSMTKLSILNLANNDISGEIPRTLGESGCWLLVTLQLRSNNLSGELPSNLRNCQTLRLLDVGGNQLIGNVPAWIGTYLTRLMVLSLRDNKFYGTIPPEVCHLTEIQVLDVSRNNISGRIPECFNNFTSFVQDNRTTRSLIPVTGFVFSDGSRYEIDSYIENALVNWKGQEEEYNRTLRLLKLIDLSSNRLVGNIPKEFSLLRGLISLNLSRNHLTGNIDSEIGQMGMLESLDLSRNQLSGEIPIAMAALNYLAVLDLSNNNLSGKIPPGTQLQGFDATVYAGNNELCGCPLAACLSAGGPRPSPAIDHENEDKNLDTGFYIFMVSGFFFGFWGVIVTLILKKSWRNGYFGFWNKIGAWLYVTTAVYLRRLR</sequence>
<dbReference type="Pfam" id="PF00560">
    <property type="entry name" value="LRR_1"/>
    <property type="match status" value="19"/>
</dbReference>